<gene>
    <name evidence="16" type="ORF">SAMN05216548_101419</name>
</gene>
<evidence type="ECO:0000256" key="2">
    <source>
        <dbReference type="ARBA" id="ARBA00018370"/>
    </source>
</evidence>
<organism evidence="16 17">
    <name type="scientific">Faunimonas pinastri</name>
    <dbReference type="NCBI Taxonomy" id="1855383"/>
    <lineage>
        <taxon>Bacteria</taxon>
        <taxon>Pseudomonadati</taxon>
        <taxon>Pseudomonadota</taxon>
        <taxon>Alphaproteobacteria</taxon>
        <taxon>Hyphomicrobiales</taxon>
        <taxon>Afifellaceae</taxon>
        <taxon>Faunimonas</taxon>
    </lineage>
</organism>
<keyword evidence="4" id="KW-0997">Cell inner membrane</keyword>
<evidence type="ECO:0000256" key="13">
    <source>
        <dbReference type="ARBA" id="ARBA00042775"/>
    </source>
</evidence>
<evidence type="ECO:0000256" key="10">
    <source>
        <dbReference type="ARBA" id="ARBA00031484"/>
    </source>
</evidence>
<evidence type="ECO:0000313" key="17">
    <source>
        <dbReference type="Proteomes" id="UP000199647"/>
    </source>
</evidence>
<evidence type="ECO:0000256" key="8">
    <source>
        <dbReference type="ARBA" id="ARBA00023186"/>
    </source>
</evidence>
<name>A0A1H9AGE1_9HYPH</name>
<evidence type="ECO:0000256" key="7">
    <source>
        <dbReference type="ARBA" id="ARBA00023136"/>
    </source>
</evidence>
<dbReference type="Proteomes" id="UP000199647">
    <property type="component" value="Unassembled WGS sequence"/>
</dbReference>
<dbReference type="EMBL" id="FOFG01000001">
    <property type="protein sequence ID" value="SEP75655.1"/>
    <property type="molecule type" value="Genomic_DNA"/>
</dbReference>
<dbReference type="AlphaFoldDB" id="A0A1H9AGE1"/>
<dbReference type="GO" id="GO:0005886">
    <property type="term" value="C:plasma membrane"/>
    <property type="evidence" value="ECO:0007669"/>
    <property type="project" value="UniProtKB-SubCell"/>
</dbReference>
<keyword evidence="16" id="KW-0413">Isomerase</keyword>
<evidence type="ECO:0000259" key="15">
    <source>
        <dbReference type="Pfam" id="PF13145"/>
    </source>
</evidence>
<evidence type="ECO:0000256" key="11">
    <source>
        <dbReference type="ARBA" id="ARBA00038408"/>
    </source>
</evidence>
<evidence type="ECO:0000313" key="16">
    <source>
        <dbReference type="EMBL" id="SEP75655.1"/>
    </source>
</evidence>
<dbReference type="GO" id="GO:0003755">
    <property type="term" value="F:peptidyl-prolyl cis-trans isomerase activity"/>
    <property type="evidence" value="ECO:0007669"/>
    <property type="project" value="InterPro"/>
</dbReference>
<dbReference type="SUPFAM" id="SSF54534">
    <property type="entry name" value="FKBP-like"/>
    <property type="match status" value="1"/>
</dbReference>
<protein>
    <recommendedName>
        <fullName evidence="2">Parvulin-like PPIase</fullName>
    </recommendedName>
    <alternativeName>
        <fullName evidence="9">Peptidyl-prolyl cis-trans isomerase plp</fullName>
    </alternativeName>
    <alternativeName>
        <fullName evidence="12">Periplasmic chaperone PpiD</fullName>
    </alternativeName>
    <alternativeName>
        <fullName evidence="13">Periplasmic folding chaperone</fullName>
    </alternativeName>
    <alternativeName>
        <fullName evidence="10">Rotamase plp</fullName>
    </alternativeName>
</protein>
<comment type="similarity">
    <text evidence="11">Belongs to the PpiD chaperone family.</text>
</comment>
<keyword evidence="7 14" id="KW-0472">Membrane</keyword>
<evidence type="ECO:0000256" key="12">
    <source>
        <dbReference type="ARBA" id="ARBA00040743"/>
    </source>
</evidence>
<dbReference type="Gene3D" id="3.10.50.40">
    <property type="match status" value="1"/>
</dbReference>
<dbReference type="SUPFAM" id="SSF109998">
    <property type="entry name" value="Triger factor/SurA peptide-binding domain-like"/>
    <property type="match status" value="1"/>
</dbReference>
<keyword evidence="3" id="KW-1003">Cell membrane</keyword>
<keyword evidence="5 14" id="KW-0812">Transmembrane</keyword>
<feature type="domain" description="PpiC" evidence="15">
    <location>
        <begin position="254"/>
        <end position="372"/>
    </location>
</feature>
<keyword evidence="17" id="KW-1185">Reference proteome</keyword>
<sequence>MAWRFMVDRRPVSDALRRVATGWPGKAFVLLVATLFAGWGLIAVFIGHSAAIATVGGERVSARQFDYLLQQRTSRLSHLPGRPADLDPSDLSRQTLHELVTRAALADEAQRLRLGVSDDILGRFLAANPAFRGMTGSFDAGIFQSALGNAGLSSGDYFRALNSQLVTGQLTSAVLAGPSAPHLLADALYKYSKEERNLSYVLVGPAALAPFPDPDDSVLQAFLDSHKTAFEAPETRTCGLVVLDPDQLVKPQAISDEEVAAAYQARKTEFTRPERRSVQRIPFGSSAEAEAAIKSLRSGRSFEEIARDQGVSGPSLELGFIPKSGLDDPAIADAAFSAKANKPVLVPNGRFGPVVIRVTAIQPERVLPIAQATLRLRAQIARTKGRNMISELRGKIEAGEAAGQSLETIAQTLSLDYRVLGLQRDGSAPSGTPQDLPGGRDLVQAVFAAKPGDHPDPLRLRQSGYAFYEALMQQDKFVYYQVLSSTPAHQQGLTEAHDRVLTAWRQQENQKRVAERARQLLQQLASGRALDAVASEIGAEVKTADHLRRGSHPGELTPEAVSKGFIGPRGTVALANGPHPETRTLLRVDEVNWPEMADDPAEARAVNRQLAREIRADLLHVYRERLAEDRPVRLNQVAIDETAARIQSASALP</sequence>
<dbReference type="Pfam" id="PF13145">
    <property type="entry name" value="Rotamase_2"/>
    <property type="match status" value="1"/>
</dbReference>
<comment type="subcellular location">
    <subcellularLocation>
        <location evidence="1">Cell inner membrane</location>
        <topology evidence="1">Single-pass type II membrane protein</topology>
        <orientation evidence="1">Periplasmic side</orientation>
    </subcellularLocation>
</comment>
<evidence type="ECO:0000256" key="6">
    <source>
        <dbReference type="ARBA" id="ARBA00022989"/>
    </source>
</evidence>
<dbReference type="Pfam" id="PF13624">
    <property type="entry name" value="SurA_N_3"/>
    <property type="match status" value="1"/>
</dbReference>
<evidence type="ECO:0000256" key="3">
    <source>
        <dbReference type="ARBA" id="ARBA00022475"/>
    </source>
</evidence>
<dbReference type="PANTHER" id="PTHR47529">
    <property type="entry name" value="PEPTIDYL-PROLYL CIS-TRANS ISOMERASE D"/>
    <property type="match status" value="1"/>
</dbReference>
<dbReference type="PANTHER" id="PTHR47529:SF1">
    <property type="entry name" value="PERIPLASMIC CHAPERONE PPID"/>
    <property type="match status" value="1"/>
</dbReference>
<dbReference type="OrthoDB" id="9768393at2"/>
<dbReference type="InterPro" id="IPR052029">
    <property type="entry name" value="PpiD_chaperone"/>
</dbReference>
<evidence type="ECO:0000256" key="14">
    <source>
        <dbReference type="SAM" id="Phobius"/>
    </source>
</evidence>
<evidence type="ECO:0000256" key="9">
    <source>
        <dbReference type="ARBA" id="ARBA00030642"/>
    </source>
</evidence>
<accession>A0A1H9AGE1</accession>
<reference evidence="16 17" key="1">
    <citation type="submission" date="2016-10" db="EMBL/GenBank/DDBJ databases">
        <authorList>
            <person name="de Groot N.N."/>
        </authorList>
    </citation>
    <scope>NUCLEOTIDE SEQUENCE [LARGE SCALE GENOMIC DNA]</scope>
    <source>
        <strain evidence="16 17">A52C2</strain>
    </source>
</reference>
<feature type="transmembrane region" description="Helical" evidence="14">
    <location>
        <begin position="27"/>
        <end position="46"/>
    </location>
</feature>
<keyword evidence="6 14" id="KW-1133">Transmembrane helix</keyword>
<dbReference type="InterPro" id="IPR046357">
    <property type="entry name" value="PPIase_dom_sf"/>
</dbReference>
<dbReference type="STRING" id="1855383.SAMN05216548_101419"/>
<evidence type="ECO:0000256" key="1">
    <source>
        <dbReference type="ARBA" id="ARBA00004382"/>
    </source>
</evidence>
<dbReference type="InterPro" id="IPR027304">
    <property type="entry name" value="Trigger_fact/SurA_dom_sf"/>
</dbReference>
<evidence type="ECO:0000256" key="4">
    <source>
        <dbReference type="ARBA" id="ARBA00022519"/>
    </source>
</evidence>
<evidence type="ECO:0000256" key="5">
    <source>
        <dbReference type="ARBA" id="ARBA00022692"/>
    </source>
</evidence>
<dbReference type="InterPro" id="IPR000297">
    <property type="entry name" value="PPIase_PpiC"/>
</dbReference>
<keyword evidence="8" id="KW-0143">Chaperone</keyword>
<proteinExistence type="inferred from homology"/>